<sequence length="113" mass="11802">MKVAILGVGGLGHLGVQYAAALGSVVTAIDNDLSKKEEAKTLGADEFMHWNDENLASHKGAFDVILNCVSANLDTGKLLAMLRNDGTLVQLGIPGGATMTLPLQVVMEVVVEV</sequence>
<keyword evidence="3" id="KW-0560">Oxidoreductase</keyword>
<dbReference type="Gene3D" id="3.40.50.720">
    <property type="entry name" value="NAD(P)-binding Rossmann-like Domain"/>
    <property type="match status" value="1"/>
</dbReference>
<dbReference type="GO" id="GO:0016616">
    <property type="term" value="F:oxidoreductase activity, acting on the CH-OH group of donors, NAD or NADP as acceptor"/>
    <property type="evidence" value="ECO:0007669"/>
    <property type="project" value="InterPro"/>
</dbReference>
<feature type="non-terminal residue" evidence="5">
    <location>
        <position position="113"/>
    </location>
</feature>
<dbReference type="EMBL" id="BLLF01002451">
    <property type="protein sequence ID" value="GFH24131.1"/>
    <property type="molecule type" value="Genomic_DNA"/>
</dbReference>
<evidence type="ECO:0000256" key="2">
    <source>
        <dbReference type="ARBA" id="ARBA00022833"/>
    </source>
</evidence>
<comment type="caution">
    <text evidence="5">The sequence shown here is derived from an EMBL/GenBank/DDBJ whole genome shotgun (WGS) entry which is preliminary data.</text>
</comment>
<evidence type="ECO:0000256" key="1">
    <source>
        <dbReference type="ARBA" id="ARBA00022723"/>
    </source>
</evidence>
<evidence type="ECO:0000259" key="4">
    <source>
        <dbReference type="Pfam" id="PF00107"/>
    </source>
</evidence>
<keyword evidence="2" id="KW-0862">Zinc</keyword>
<dbReference type="InterPro" id="IPR047109">
    <property type="entry name" value="CAD-like"/>
</dbReference>
<protein>
    <submittedName>
        <fullName evidence="5">PKS_ER domain-containing protein</fullName>
    </submittedName>
</protein>
<reference evidence="5 6" key="1">
    <citation type="submission" date="2020-02" db="EMBL/GenBank/DDBJ databases">
        <title>Draft genome sequence of Haematococcus lacustris strain NIES-144.</title>
        <authorList>
            <person name="Morimoto D."/>
            <person name="Nakagawa S."/>
            <person name="Yoshida T."/>
            <person name="Sawayama S."/>
        </authorList>
    </citation>
    <scope>NUCLEOTIDE SEQUENCE [LARGE SCALE GENOMIC DNA]</scope>
    <source>
        <strain evidence="5 6">NIES-144</strain>
    </source>
</reference>
<dbReference type="PANTHER" id="PTHR42683">
    <property type="entry name" value="ALDEHYDE REDUCTASE"/>
    <property type="match status" value="1"/>
</dbReference>
<dbReference type="AlphaFoldDB" id="A0A699ZPH0"/>
<organism evidence="5 6">
    <name type="scientific">Haematococcus lacustris</name>
    <name type="common">Green alga</name>
    <name type="synonym">Haematococcus pluvialis</name>
    <dbReference type="NCBI Taxonomy" id="44745"/>
    <lineage>
        <taxon>Eukaryota</taxon>
        <taxon>Viridiplantae</taxon>
        <taxon>Chlorophyta</taxon>
        <taxon>core chlorophytes</taxon>
        <taxon>Chlorophyceae</taxon>
        <taxon>CS clade</taxon>
        <taxon>Chlamydomonadales</taxon>
        <taxon>Haematococcaceae</taxon>
        <taxon>Haematococcus</taxon>
    </lineage>
</organism>
<evidence type="ECO:0000313" key="5">
    <source>
        <dbReference type="EMBL" id="GFH24131.1"/>
    </source>
</evidence>
<keyword evidence="1" id="KW-0479">Metal-binding</keyword>
<dbReference type="SUPFAM" id="SSF51735">
    <property type="entry name" value="NAD(P)-binding Rossmann-fold domains"/>
    <property type="match status" value="1"/>
</dbReference>
<gene>
    <name evidence="5" type="ORF">HaLaN_21863</name>
</gene>
<feature type="non-terminal residue" evidence="5">
    <location>
        <position position="1"/>
    </location>
</feature>
<evidence type="ECO:0000256" key="3">
    <source>
        <dbReference type="ARBA" id="ARBA00023002"/>
    </source>
</evidence>
<dbReference type="GO" id="GO:0046872">
    <property type="term" value="F:metal ion binding"/>
    <property type="evidence" value="ECO:0007669"/>
    <property type="project" value="UniProtKB-KW"/>
</dbReference>
<dbReference type="Pfam" id="PF00107">
    <property type="entry name" value="ADH_zinc_N"/>
    <property type="match status" value="1"/>
</dbReference>
<name>A0A699ZPH0_HAELA</name>
<dbReference type="InterPro" id="IPR036291">
    <property type="entry name" value="NAD(P)-bd_dom_sf"/>
</dbReference>
<accession>A0A699ZPH0</accession>
<evidence type="ECO:0000313" key="6">
    <source>
        <dbReference type="Proteomes" id="UP000485058"/>
    </source>
</evidence>
<dbReference type="Proteomes" id="UP000485058">
    <property type="component" value="Unassembled WGS sequence"/>
</dbReference>
<proteinExistence type="predicted"/>
<dbReference type="InterPro" id="IPR013149">
    <property type="entry name" value="ADH-like_C"/>
</dbReference>
<keyword evidence="6" id="KW-1185">Reference proteome</keyword>
<feature type="domain" description="Alcohol dehydrogenase-like C-terminal" evidence="4">
    <location>
        <begin position="10"/>
        <end position="104"/>
    </location>
</feature>